<evidence type="ECO:0000256" key="9">
    <source>
        <dbReference type="SAM" id="MobiDB-lite"/>
    </source>
</evidence>
<evidence type="ECO:0000256" key="8">
    <source>
        <dbReference type="ARBA" id="ARBA00023136"/>
    </source>
</evidence>
<dbReference type="InterPro" id="IPR023175">
    <property type="entry name" value="Vta1/CALS_N_sf"/>
</dbReference>
<dbReference type="EMBL" id="LUCH01006246">
    <property type="protein sequence ID" value="KAF5397449.1"/>
    <property type="molecule type" value="Genomic_DNA"/>
</dbReference>
<feature type="compositionally biased region" description="Pro residues" evidence="9">
    <location>
        <begin position="176"/>
        <end position="200"/>
    </location>
</feature>
<evidence type="ECO:0000256" key="4">
    <source>
        <dbReference type="ARBA" id="ARBA00022448"/>
    </source>
</evidence>
<dbReference type="AlphaFoldDB" id="A0A8J4WEQ0"/>
<feature type="domain" description="Vta1 C-terminal" evidence="11">
    <location>
        <begin position="239"/>
        <end position="269"/>
    </location>
</feature>
<evidence type="ECO:0000256" key="6">
    <source>
        <dbReference type="ARBA" id="ARBA00022753"/>
    </source>
</evidence>
<keyword evidence="5" id="KW-0963">Cytoplasm</keyword>
<gene>
    <name evidence="12" type="ORF">PHET_09336</name>
</gene>
<evidence type="ECO:0000256" key="2">
    <source>
        <dbReference type="ARBA" id="ARBA00004496"/>
    </source>
</evidence>
<evidence type="ECO:0000313" key="13">
    <source>
        <dbReference type="Proteomes" id="UP000748531"/>
    </source>
</evidence>
<dbReference type="GO" id="GO:0005771">
    <property type="term" value="C:multivesicular body"/>
    <property type="evidence" value="ECO:0007669"/>
    <property type="project" value="TreeGrafter"/>
</dbReference>
<evidence type="ECO:0000259" key="10">
    <source>
        <dbReference type="Pfam" id="PF04652"/>
    </source>
</evidence>
<evidence type="ECO:0000259" key="11">
    <source>
        <dbReference type="Pfam" id="PF18097"/>
    </source>
</evidence>
<evidence type="ECO:0000256" key="1">
    <source>
        <dbReference type="ARBA" id="ARBA00004481"/>
    </source>
</evidence>
<comment type="subcellular location">
    <subcellularLocation>
        <location evidence="2">Cytoplasm</location>
    </subcellularLocation>
    <subcellularLocation>
        <location evidence="1">Endosome membrane</location>
        <topology evidence="1">Peripheral membrane protein</topology>
    </subcellularLocation>
</comment>
<keyword evidence="4" id="KW-0813">Transport</keyword>
<dbReference type="GO" id="GO:0010008">
    <property type="term" value="C:endosome membrane"/>
    <property type="evidence" value="ECO:0007669"/>
    <property type="project" value="UniProtKB-SubCell"/>
</dbReference>
<comment type="similarity">
    <text evidence="3">Belongs to the VTA1 family.</text>
</comment>
<dbReference type="GO" id="GO:0032511">
    <property type="term" value="P:late endosome to vacuole transport via multivesicular body sorting pathway"/>
    <property type="evidence" value="ECO:0007669"/>
    <property type="project" value="InterPro"/>
</dbReference>
<comment type="caution">
    <text evidence="12">The sequence shown here is derived from an EMBL/GenBank/DDBJ whole genome shotgun (WGS) entry which is preliminary data.</text>
</comment>
<dbReference type="GO" id="GO:0015031">
    <property type="term" value="P:protein transport"/>
    <property type="evidence" value="ECO:0007669"/>
    <property type="project" value="UniProtKB-KW"/>
</dbReference>
<keyword evidence="6" id="KW-0967">Endosome</keyword>
<sequence length="273" mass="29874">MVTLQPPTSHKQTAMFLKCAEQHDARDVIVAYYCRLCAFQKGFELDSSSPEAKAHLSKLMTKLEEMKAQNRSVDGIANETIGLAHVESYALRLFQVAYEKDCNADFSKSTVQSFWTAGVLLDVATTLGQPTDELEKARKYAKWKAIYITNCQKSGEVPIPGPAAGSDNTDISSMTMPPPSVPSHPPTPGQPMAFQPPAPSEPTHSRLPTTIPTQPIPANRVDDHGRDGATDEISAATYTSVEKNLKYALSALQHQDKKTVIENLQKAMQALMT</sequence>
<dbReference type="InterPro" id="IPR041212">
    <property type="entry name" value="Vta1_C"/>
</dbReference>
<feature type="domain" description="Vta1/callose synthase N-terminal" evidence="10">
    <location>
        <begin position="15"/>
        <end position="153"/>
    </location>
</feature>
<keyword evidence="8" id="KW-0472">Membrane</keyword>
<dbReference type="Pfam" id="PF04652">
    <property type="entry name" value="Vta1"/>
    <property type="match status" value="1"/>
</dbReference>
<evidence type="ECO:0000256" key="3">
    <source>
        <dbReference type="ARBA" id="ARBA00007895"/>
    </source>
</evidence>
<keyword evidence="13" id="KW-1185">Reference proteome</keyword>
<organism evidence="12 13">
    <name type="scientific">Paragonimus heterotremus</name>
    <dbReference type="NCBI Taxonomy" id="100268"/>
    <lineage>
        <taxon>Eukaryota</taxon>
        <taxon>Metazoa</taxon>
        <taxon>Spiralia</taxon>
        <taxon>Lophotrochozoa</taxon>
        <taxon>Platyhelminthes</taxon>
        <taxon>Trematoda</taxon>
        <taxon>Digenea</taxon>
        <taxon>Plagiorchiida</taxon>
        <taxon>Troglotremata</taxon>
        <taxon>Troglotrematidae</taxon>
        <taxon>Paragonimus</taxon>
    </lineage>
</organism>
<dbReference type="PANTHER" id="PTHR46009">
    <property type="entry name" value="VACUOLAR PROTEIN SORTING-ASSOCIATED PROTEIN VTA1 HOMOLOG"/>
    <property type="match status" value="1"/>
</dbReference>
<keyword evidence="7" id="KW-0653">Protein transport</keyword>
<dbReference type="PANTHER" id="PTHR46009:SF1">
    <property type="entry name" value="VACUOLAR PROTEIN SORTING-ASSOCIATED PROTEIN VTA1 HOMOLOG"/>
    <property type="match status" value="1"/>
</dbReference>
<evidence type="ECO:0000256" key="5">
    <source>
        <dbReference type="ARBA" id="ARBA00022490"/>
    </source>
</evidence>
<accession>A0A8J4WEQ0</accession>
<dbReference type="Proteomes" id="UP000748531">
    <property type="component" value="Unassembled WGS sequence"/>
</dbReference>
<dbReference type="Gene3D" id="1.20.5.420">
    <property type="entry name" value="Immunoglobulin FC, subunit C"/>
    <property type="match status" value="1"/>
</dbReference>
<dbReference type="Gene3D" id="1.25.40.270">
    <property type="entry name" value="Vacuolar protein sorting-associated protein vta1"/>
    <property type="match status" value="1"/>
</dbReference>
<dbReference type="OrthoDB" id="391137at2759"/>
<evidence type="ECO:0000256" key="7">
    <source>
        <dbReference type="ARBA" id="ARBA00022927"/>
    </source>
</evidence>
<protein>
    <submittedName>
        <fullName evidence="12">Vacuolar protein sorting-associated protein VTA1</fullName>
    </submittedName>
</protein>
<dbReference type="InterPro" id="IPR039431">
    <property type="entry name" value="Vta1/CALS_N"/>
</dbReference>
<dbReference type="InterPro" id="IPR044538">
    <property type="entry name" value="Vta1-like"/>
</dbReference>
<evidence type="ECO:0000313" key="12">
    <source>
        <dbReference type="EMBL" id="KAF5397449.1"/>
    </source>
</evidence>
<dbReference type="Pfam" id="PF18097">
    <property type="entry name" value="Vta1_C"/>
    <property type="match status" value="1"/>
</dbReference>
<proteinExistence type="inferred from homology"/>
<name>A0A8J4WEQ0_9TREM</name>
<feature type="region of interest" description="Disordered" evidence="9">
    <location>
        <begin position="157"/>
        <end position="229"/>
    </location>
</feature>
<feature type="compositionally biased region" description="Basic and acidic residues" evidence="9">
    <location>
        <begin position="220"/>
        <end position="229"/>
    </location>
</feature>
<reference evidence="12" key="1">
    <citation type="submission" date="2019-05" db="EMBL/GenBank/DDBJ databases">
        <title>Annotation for the trematode Paragonimus heterotremus.</title>
        <authorList>
            <person name="Choi Y.-J."/>
        </authorList>
    </citation>
    <scope>NUCLEOTIDE SEQUENCE</scope>
    <source>
        <strain evidence="12">LC</strain>
    </source>
</reference>